<protein>
    <recommendedName>
        <fullName evidence="7">DUF2207 domain-containing protein</fullName>
    </recommendedName>
</protein>
<name>A0A4P7BHI5_9BURK</name>
<evidence type="ECO:0000256" key="2">
    <source>
        <dbReference type="SAM" id="Phobius"/>
    </source>
</evidence>
<reference evidence="4 5" key="2">
    <citation type="submission" date="2019-03" db="EMBL/GenBank/DDBJ databases">
        <title>Draft Genome Sequences of Six Type Strains of the Genus Massilia.</title>
        <authorList>
            <person name="Miess H."/>
            <person name="Frediansyhah A."/>
            <person name="Gross H."/>
        </authorList>
    </citation>
    <scope>NUCLEOTIDE SEQUENCE [LARGE SCALE GENOMIC DNA]</scope>
    <source>
        <strain evidence="4 5">DSM 17505</strain>
    </source>
</reference>
<dbReference type="EMBL" id="CP038026">
    <property type="protein sequence ID" value="QBQ37742.1"/>
    <property type="molecule type" value="Genomic_DNA"/>
</dbReference>
<dbReference type="RefSeq" id="WP_134386224.1">
    <property type="nucleotide sequence ID" value="NZ_BMWW01000004.1"/>
</dbReference>
<organism evidence="3 6">
    <name type="scientific">Pseudoduganella plicata</name>
    <dbReference type="NCBI Taxonomy" id="321984"/>
    <lineage>
        <taxon>Bacteria</taxon>
        <taxon>Pseudomonadati</taxon>
        <taxon>Pseudomonadota</taxon>
        <taxon>Betaproteobacteria</taxon>
        <taxon>Burkholderiales</taxon>
        <taxon>Oxalobacteraceae</taxon>
        <taxon>Telluria group</taxon>
        <taxon>Pseudoduganella</taxon>
    </lineage>
</organism>
<reference evidence="3" key="1">
    <citation type="journal article" date="2014" name="Int. J. Syst. Evol. Microbiol.">
        <title>Complete genome sequence of Corynebacterium casei LMG S-19264T (=DSM 44701T), isolated from a smear-ripened cheese.</title>
        <authorList>
            <consortium name="US DOE Joint Genome Institute (JGI-PGF)"/>
            <person name="Walter F."/>
            <person name="Albersmeier A."/>
            <person name="Kalinowski J."/>
            <person name="Ruckert C."/>
        </authorList>
    </citation>
    <scope>NUCLEOTIDE SEQUENCE</scope>
    <source>
        <strain evidence="3">KCTC 12344</strain>
    </source>
</reference>
<keyword evidence="2" id="KW-0472">Membrane</keyword>
<evidence type="ECO:0000256" key="1">
    <source>
        <dbReference type="SAM" id="MobiDB-lite"/>
    </source>
</evidence>
<feature type="transmembrane region" description="Helical" evidence="2">
    <location>
        <begin position="344"/>
        <end position="361"/>
    </location>
</feature>
<feature type="region of interest" description="Disordered" evidence="1">
    <location>
        <begin position="272"/>
        <end position="297"/>
    </location>
</feature>
<dbReference type="EMBL" id="BMWW01000004">
    <property type="protein sequence ID" value="GGY92773.1"/>
    <property type="molecule type" value="Genomic_DNA"/>
</dbReference>
<evidence type="ECO:0000313" key="5">
    <source>
        <dbReference type="Proteomes" id="UP000294359"/>
    </source>
</evidence>
<gene>
    <name evidence="4" type="ORF">E1742_17360</name>
    <name evidence="3" type="ORF">GCM10007388_27700</name>
</gene>
<sequence>MRAESIHRQVALVSYGSLFLRSQNTLEDWYPHAVFHNARFVFRASADNALLADDFTLWLSILKGAGAVRLSLHGADEFAATVPRDERRRAYAVVVHYADGYQIWTVGAEEAAWRANPTFKEGPDYWHYFNATGHASAIDTYWGGEKLPGRFEVPATDWKALAATIGADLDIKLPSGLGPAAPFILPQFDHSTRTVLPLLPPSHAWPAHRLAAALDREQGKFANDTHPKNEGNVFQHLDDQAAAELTHWAGRLDSWMNEVLIRGANDCAGAGANSRDTPFMRHQPPPPGPHSHDAADVNAVTPPLSQAVDKASTPGKWTDRIAFAIAIAVFTLFVVAIAHVIPDFPWLAIFIALPFALHGHYRKKDRQA</sequence>
<dbReference type="AlphaFoldDB" id="A0A4P7BHI5"/>
<accession>A0A4P7BHI5</accession>
<dbReference type="OrthoDB" id="6673934at2"/>
<reference evidence="3" key="3">
    <citation type="submission" date="2022-12" db="EMBL/GenBank/DDBJ databases">
        <authorList>
            <person name="Sun Q."/>
            <person name="Kim S."/>
        </authorList>
    </citation>
    <scope>NUCLEOTIDE SEQUENCE</scope>
    <source>
        <strain evidence="3">KCTC 12344</strain>
    </source>
</reference>
<dbReference type="Proteomes" id="UP000294359">
    <property type="component" value="Chromosome"/>
</dbReference>
<keyword evidence="5" id="KW-1185">Reference proteome</keyword>
<evidence type="ECO:0000313" key="4">
    <source>
        <dbReference type="EMBL" id="QBQ37742.1"/>
    </source>
</evidence>
<dbReference type="Proteomes" id="UP000619512">
    <property type="component" value="Unassembled WGS sequence"/>
</dbReference>
<feature type="transmembrane region" description="Helical" evidence="2">
    <location>
        <begin position="321"/>
        <end position="338"/>
    </location>
</feature>
<keyword evidence="2" id="KW-0812">Transmembrane</keyword>
<evidence type="ECO:0000313" key="6">
    <source>
        <dbReference type="Proteomes" id="UP000619512"/>
    </source>
</evidence>
<proteinExistence type="predicted"/>
<evidence type="ECO:0008006" key="7">
    <source>
        <dbReference type="Google" id="ProtNLM"/>
    </source>
</evidence>
<keyword evidence="2" id="KW-1133">Transmembrane helix</keyword>
<evidence type="ECO:0000313" key="3">
    <source>
        <dbReference type="EMBL" id="GGY92773.1"/>
    </source>
</evidence>